<feature type="region of interest" description="Disordered" evidence="1">
    <location>
        <begin position="1"/>
        <end position="22"/>
    </location>
</feature>
<dbReference type="EMBL" id="RYZW01000012">
    <property type="protein sequence ID" value="TDZ68238.1"/>
    <property type="molecule type" value="Genomic_DNA"/>
</dbReference>
<comment type="caution">
    <text evidence="3">The sequence shown here is derived from an EMBL/GenBank/DDBJ whole genome shotgun (WGS) entry which is preliminary data.</text>
</comment>
<name>A0A4R8RME5_COLTR</name>
<reference evidence="3 4" key="1">
    <citation type="submission" date="2018-12" db="EMBL/GenBank/DDBJ databases">
        <title>Genome sequence and assembly of Colletotrichum trifolii.</title>
        <authorList>
            <person name="Gan P."/>
            <person name="Shirasu K."/>
        </authorList>
    </citation>
    <scope>NUCLEOTIDE SEQUENCE [LARGE SCALE GENOMIC DNA]</scope>
    <source>
        <strain evidence="3 4">543-2</strain>
    </source>
</reference>
<organism evidence="3 4">
    <name type="scientific">Colletotrichum trifolii</name>
    <dbReference type="NCBI Taxonomy" id="5466"/>
    <lineage>
        <taxon>Eukaryota</taxon>
        <taxon>Fungi</taxon>
        <taxon>Dikarya</taxon>
        <taxon>Ascomycota</taxon>
        <taxon>Pezizomycotina</taxon>
        <taxon>Sordariomycetes</taxon>
        <taxon>Hypocreomycetidae</taxon>
        <taxon>Glomerellales</taxon>
        <taxon>Glomerellaceae</taxon>
        <taxon>Colletotrichum</taxon>
        <taxon>Colletotrichum orbiculare species complex</taxon>
    </lineage>
</organism>
<evidence type="ECO:0000313" key="4">
    <source>
        <dbReference type="Proteomes" id="UP000295703"/>
    </source>
</evidence>
<evidence type="ECO:0000256" key="2">
    <source>
        <dbReference type="SAM" id="Phobius"/>
    </source>
</evidence>
<proteinExistence type="predicted"/>
<accession>A0A4R8RME5</accession>
<sequence length="98" mass="10852">MAESQEKGGGGGGPGEREARRRSHPVNHLLTYSFFFPLVFPLVPGGWYGGVKHGSSCQVSQSSCLAEFGDRHDGADDIDLRTLRHQREWVYAAISYEK</sequence>
<evidence type="ECO:0000313" key="3">
    <source>
        <dbReference type="EMBL" id="TDZ68238.1"/>
    </source>
</evidence>
<dbReference type="Proteomes" id="UP000295703">
    <property type="component" value="Unassembled WGS sequence"/>
</dbReference>
<keyword evidence="2" id="KW-1133">Transmembrane helix</keyword>
<evidence type="ECO:0000256" key="1">
    <source>
        <dbReference type="SAM" id="MobiDB-lite"/>
    </source>
</evidence>
<protein>
    <submittedName>
        <fullName evidence="3">Uncharacterized protein</fullName>
    </submittedName>
</protein>
<keyword evidence="4" id="KW-1185">Reference proteome</keyword>
<keyword evidence="2" id="KW-0472">Membrane</keyword>
<dbReference type="AlphaFoldDB" id="A0A4R8RME5"/>
<feature type="transmembrane region" description="Helical" evidence="2">
    <location>
        <begin position="29"/>
        <end position="50"/>
    </location>
</feature>
<gene>
    <name evidence="3" type="ORF">CTRI78_v002232</name>
</gene>
<keyword evidence="2" id="KW-0812">Transmembrane</keyword>